<protein>
    <submittedName>
        <fullName evidence="1">Uncharacterized protein</fullName>
    </submittedName>
</protein>
<accession>A0A8H6P9E3</accession>
<reference evidence="1" key="1">
    <citation type="submission" date="2020-06" db="EMBL/GenBank/DDBJ databases">
        <title>Draft genome sequences of strains closely related to Aspergillus parafelis and Aspergillus hiratsukae.</title>
        <authorList>
            <person name="Dos Santos R.A.C."/>
            <person name="Rivero-Menendez O."/>
            <person name="Steenwyk J.L."/>
            <person name="Mead M.E."/>
            <person name="Goldman G.H."/>
            <person name="Alastruey-Izquierdo A."/>
            <person name="Rokas A."/>
        </authorList>
    </citation>
    <scope>NUCLEOTIDE SEQUENCE</scope>
    <source>
        <strain evidence="1">CNM-CM5793</strain>
        <strain evidence="2">CNM-CM6106</strain>
    </source>
</reference>
<dbReference type="InterPro" id="IPR029045">
    <property type="entry name" value="ClpP/crotonase-like_dom_sf"/>
</dbReference>
<dbReference type="EMBL" id="JACBAF010002255">
    <property type="protein sequence ID" value="KAF7160884.1"/>
    <property type="molecule type" value="Genomic_DNA"/>
</dbReference>
<dbReference type="Proteomes" id="UP000662466">
    <property type="component" value="Unassembled WGS sequence"/>
</dbReference>
<name>A0A8H6P9E3_9EURO</name>
<keyword evidence="3" id="KW-1185">Reference proteome</keyword>
<organism evidence="1 3">
    <name type="scientific">Aspergillus hiratsukae</name>
    <dbReference type="NCBI Taxonomy" id="1194566"/>
    <lineage>
        <taxon>Eukaryota</taxon>
        <taxon>Fungi</taxon>
        <taxon>Dikarya</taxon>
        <taxon>Ascomycota</taxon>
        <taxon>Pezizomycotina</taxon>
        <taxon>Eurotiomycetes</taxon>
        <taxon>Eurotiomycetidae</taxon>
        <taxon>Eurotiales</taxon>
        <taxon>Aspergillaceae</taxon>
        <taxon>Aspergillus</taxon>
        <taxon>Aspergillus subgen. Fumigati</taxon>
    </lineage>
</organism>
<dbReference type="AlphaFoldDB" id="A0A8H6P9E3"/>
<dbReference type="SUPFAM" id="SSF52096">
    <property type="entry name" value="ClpP/crotonase"/>
    <property type="match status" value="1"/>
</dbReference>
<proteinExistence type="predicted"/>
<evidence type="ECO:0000313" key="3">
    <source>
        <dbReference type="Proteomes" id="UP000630445"/>
    </source>
</evidence>
<evidence type="ECO:0000313" key="2">
    <source>
        <dbReference type="EMBL" id="KAF7160884.1"/>
    </source>
</evidence>
<sequence>MDVATYKATVPESITVAEQGDQVTGLGRPQVEPFARTRSRRVAVRDEIQKLMQKDYYLDTQKALEIGIVDEILYRRVKPLDE</sequence>
<comment type="caution">
    <text evidence="1">The sequence shown here is derived from an EMBL/GenBank/DDBJ whole genome shotgun (WGS) entry which is preliminary data.</text>
</comment>
<dbReference type="EMBL" id="JACBAD010002030">
    <property type="protein sequence ID" value="KAF7122107.1"/>
    <property type="molecule type" value="Genomic_DNA"/>
</dbReference>
<dbReference type="Proteomes" id="UP000630445">
    <property type="component" value="Unassembled WGS sequence"/>
</dbReference>
<dbReference type="Gene3D" id="3.90.226.10">
    <property type="entry name" value="2-enoyl-CoA Hydratase, Chain A, domain 1"/>
    <property type="match status" value="1"/>
</dbReference>
<gene>
    <name evidence="1" type="ORF">CNMCM5793_000062</name>
    <name evidence="2" type="ORF">CNMCM6106_008258</name>
</gene>
<evidence type="ECO:0000313" key="1">
    <source>
        <dbReference type="EMBL" id="KAF7122107.1"/>
    </source>
</evidence>
<dbReference type="OrthoDB" id="2017408at2759"/>